<evidence type="ECO:0000256" key="2">
    <source>
        <dbReference type="ARBA" id="ARBA00023002"/>
    </source>
</evidence>
<keyword evidence="2" id="KW-0560">Oxidoreductase</keyword>
<dbReference type="GO" id="GO:0010181">
    <property type="term" value="F:FMN binding"/>
    <property type="evidence" value="ECO:0007669"/>
    <property type="project" value="InterPro"/>
</dbReference>
<dbReference type="AlphaFoldDB" id="A0A418VD85"/>
<evidence type="ECO:0000313" key="4">
    <source>
        <dbReference type="EMBL" id="RJF74092.1"/>
    </source>
</evidence>
<dbReference type="EMBL" id="QYYD01000012">
    <property type="protein sequence ID" value="RJF74092.1"/>
    <property type="molecule type" value="Genomic_DNA"/>
</dbReference>
<organism evidence="4 5">
    <name type="scientific">Rhodopseudomonas palustris</name>
    <dbReference type="NCBI Taxonomy" id="1076"/>
    <lineage>
        <taxon>Bacteria</taxon>
        <taxon>Pseudomonadati</taxon>
        <taxon>Pseudomonadota</taxon>
        <taxon>Alphaproteobacteria</taxon>
        <taxon>Hyphomicrobiales</taxon>
        <taxon>Nitrobacteraceae</taxon>
        <taxon>Rhodopseudomonas</taxon>
    </lineage>
</organism>
<feature type="domain" description="Flavin reductase like" evidence="3">
    <location>
        <begin position="16"/>
        <end position="162"/>
    </location>
</feature>
<dbReference type="Pfam" id="PF01613">
    <property type="entry name" value="Flavin_Reduct"/>
    <property type="match status" value="1"/>
</dbReference>
<gene>
    <name evidence="4" type="ORF">D4Q52_13075</name>
</gene>
<dbReference type="GO" id="GO:0042602">
    <property type="term" value="F:riboflavin reductase (NADPH) activity"/>
    <property type="evidence" value="ECO:0007669"/>
    <property type="project" value="TreeGrafter"/>
</dbReference>
<evidence type="ECO:0000256" key="1">
    <source>
        <dbReference type="ARBA" id="ARBA00008898"/>
    </source>
</evidence>
<dbReference type="OrthoDB" id="9789254at2"/>
<dbReference type="InterPro" id="IPR012349">
    <property type="entry name" value="Split_barrel_FMN-bd"/>
</dbReference>
<dbReference type="PANTHER" id="PTHR30466:SF11">
    <property type="entry name" value="FLAVIN-DEPENDENT MONOOXYGENASE, REDUCTASE SUBUNIT HSAB"/>
    <property type="match status" value="1"/>
</dbReference>
<comment type="caution">
    <text evidence="4">The sequence shown here is derived from an EMBL/GenBank/DDBJ whole genome shotgun (WGS) entry which is preliminary data.</text>
</comment>
<accession>A0A418VD85</accession>
<sequence>MISETPISSELFKQSMRLLAGGVCIVASSHNGEWHGLTMTAVCSLTMEPPSLIVCVNRGAGTRGVISVTKRVSINILSRDHAGLAELFASPQVRGAARFDRAQWTAMASGVPALADALAVLDCEIIQETEVGQHSVFFCEVKSSRLQPDGEPLVHFNRAFCAVQPVC</sequence>
<name>A0A418VD85_RHOPL</name>
<dbReference type="SUPFAM" id="SSF50475">
    <property type="entry name" value="FMN-binding split barrel"/>
    <property type="match status" value="1"/>
</dbReference>
<dbReference type="PANTHER" id="PTHR30466">
    <property type="entry name" value="FLAVIN REDUCTASE"/>
    <property type="match status" value="1"/>
</dbReference>
<proteinExistence type="inferred from homology"/>
<dbReference type="InterPro" id="IPR050268">
    <property type="entry name" value="NADH-dep_flavin_reductase"/>
</dbReference>
<protein>
    <submittedName>
        <fullName evidence="4">Flavin reductase</fullName>
    </submittedName>
</protein>
<dbReference type="RefSeq" id="WP_119857006.1">
    <property type="nucleotide sequence ID" value="NZ_QYYD01000012.1"/>
</dbReference>
<dbReference type="SMART" id="SM00903">
    <property type="entry name" value="Flavin_Reduct"/>
    <property type="match status" value="1"/>
</dbReference>
<evidence type="ECO:0000313" key="5">
    <source>
        <dbReference type="Proteomes" id="UP000285523"/>
    </source>
</evidence>
<dbReference type="Proteomes" id="UP000285523">
    <property type="component" value="Unassembled WGS sequence"/>
</dbReference>
<dbReference type="InterPro" id="IPR002563">
    <property type="entry name" value="Flavin_Rdtase-like_dom"/>
</dbReference>
<dbReference type="Gene3D" id="2.30.110.10">
    <property type="entry name" value="Electron Transport, Fmn-binding Protein, Chain A"/>
    <property type="match status" value="1"/>
</dbReference>
<comment type="similarity">
    <text evidence="1">Belongs to the non-flavoprotein flavin reductase family.</text>
</comment>
<evidence type="ECO:0000259" key="3">
    <source>
        <dbReference type="SMART" id="SM00903"/>
    </source>
</evidence>
<reference evidence="4 5" key="1">
    <citation type="submission" date="2018-09" db="EMBL/GenBank/DDBJ databases">
        <title>Draft genome sequence of Rhodopseudomonas palustris 2.1.18.</title>
        <authorList>
            <person name="Robertson S.L."/>
            <person name="Meyer T.E."/>
            <person name="Kyndt J.A."/>
        </authorList>
    </citation>
    <scope>NUCLEOTIDE SEQUENCE [LARGE SCALE GENOMIC DNA]</scope>
    <source>
        <strain evidence="4 5">2.1.18</strain>
    </source>
</reference>